<feature type="domain" description="UspA" evidence="4">
    <location>
        <begin position="139"/>
        <end position="279"/>
    </location>
</feature>
<evidence type="ECO:0000256" key="1">
    <source>
        <dbReference type="ARBA" id="ARBA00008791"/>
    </source>
</evidence>
<dbReference type="Gene3D" id="3.40.50.620">
    <property type="entry name" value="HUPs"/>
    <property type="match status" value="2"/>
</dbReference>
<protein>
    <submittedName>
        <fullName evidence="5">Universal stress protein UspA and related nucleotide-binding proteins</fullName>
    </submittedName>
</protein>
<sequence length="293" mass="31946">MERILVATDMTEEGDAALRRAAALAQGLGAELVLLHVMQGGLPDDLDAMFEKALMARLEGKAVDLRERRGLDVVARIGVGTDWMVILDRIEEEGADLLVMGAHRHPGLIDLFRGTTGERVAKACGVPLLVVRGESDAPYRSVLVATDFSLAAREALDTARHLVPEARTRVLHAFTVPFRQVLRGTARRDVLDKERRHARRDAEAGMATFLGGLENRIDESDRLFVEEEASGAIRHEIDRTPTDLLALGTHSRPRLSEALLGSVARGLMADPPCDILAVPPSIKVEKPLKGAVR</sequence>
<dbReference type="CDD" id="cd00293">
    <property type="entry name" value="USP-like"/>
    <property type="match status" value="2"/>
</dbReference>
<keyword evidence="3" id="KW-0067">ATP-binding</keyword>
<name>U2Z8G6_9RHOB</name>
<gene>
    <name evidence="5" type="ORF">MBELCI_3374</name>
</gene>
<dbReference type="PANTHER" id="PTHR46268">
    <property type="entry name" value="STRESS RESPONSE PROTEIN NHAX"/>
    <property type="match status" value="1"/>
</dbReference>
<reference evidence="5" key="1">
    <citation type="journal article" date="2013" name="Genome Announc.">
        <title>Draft Genome Sequence of Loktanella cinnabarina LL-001T, Isolated from Deep-Sea Floor Sediment.</title>
        <authorList>
            <person name="Nishi S."/>
            <person name="Tsubouchi T."/>
            <person name="Takaki Y."/>
            <person name="Koyanagi R."/>
            <person name="Satoh N."/>
            <person name="Maruyama T."/>
            <person name="Hatada Y."/>
        </authorList>
    </citation>
    <scope>NUCLEOTIDE SEQUENCE [LARGE SCALE GENOMIC DNA]</scope>
    <source>
        <strain evidence="5">LL-001</strain>
    </source>
</reference>
<dbReference type="STRING" id="1337093.MBELCI_3374"/>
<dbReference type="eggNOG" id="COG0589">
    <property type="taxonomic scope" value="Bacteria"/>
</dbReference>
<feature type="domain" description="UspA" evidence="4">
    <location>
        <begin position="2"/>
        <end position="132"/>
    </location>
</feature>
<proteinExistence type="inferred from homology"/>
<accession>U2Z8G6</accession>
<dbReference type="SUPFAM" id="SSF52402">
    <property type="entry name" value="Adenine nucleotide alpha hydrolases-like"/>
    <property type="match status" value="2"/>
</dbReference>
<evidence type="ECO:0000256" key="3">
    <source>
        <dbReference type="ARBA" id="ARBA00022840"/>
    </source>
</evidence>
<keyword evidence="6" id="KW-1185">Reference proteome</keyword>
<dbReference type="PANTHER" id="PTHR46268:SF27">
    <property type="entry name" value="UNIVERSAL STRESS PROTEIN RV2623"/>
    <property type="match status" value="1"/>
</dbReference>
<dbReference type="PRINTS" id="PR01438">
    <property type="entry name" value="UNVRSLSTRESS"/>
</dbReference>
<dbReference type="GO" id="GO:0005524">
    <property type="term" value="F:ATP binding"/>
    <property type="evidence" value="ECO:0007669"/>
    <property type="project" value="UniProtKB-KW"/>
</dbReference>
<comment type="caution">
    <text evidence="5">The sequence shown here is derived from an EMBL/GenBank/DDBJ whole genome shotgun (WGS) entry which is preliminary data.</text>
</comment>
<evidence type="ECO:0000313" key="6">
    <source>
        <dbReference type="Proteomes" id="UP000016566"/>
    </source>
</evidence>
<dbReference type="EMBL" id="BATB01000078">
    <property type="protein sequence ID" value="GAD57322.1"/>
    <property type="molecule type" value="Genomic_DNA"/>
</dbReference>
<evidence type="ECO:0000313" key="5">
    <source>
        <dbReference type="EMBL" id="GAD57322.1"/>
    </source>
</evidence>
<evidence type="ECO:0000259" key="4">
    <source>
        <dbReference type="Pfam" id="PF00582"/>
    </source>
</evidence>
<dbReference type="InterPro" id="IPR014729">
    <property type="entry name" value="Rossmann-like_a/b/a_fold"/>
</dbReference>
<evidence type="ECO:0000256" key="2">
    <source>
        <dbReference type="ARBA" id="ARBA00022741"/>
    </source>
</evidence>
<organism evidence="5 6">
    <name type="scientific">Limimaricola cinnabarinus LL-001</name>
    <dbReference type="NCBI Taxonomy" id="1337093"/>
    <lineage>
        <taxon>Bacteria</taxon>
        <taxon>Pseudomonadati</taxon>
        <taxon>Pseudomonadota</taxon>
        <taxon>Alphaproteobacteria</taxon>
        <taxon>Rhodobacterales</taxon>
        <taxon>Paracoccaceae</taxon>
        <taxon>Limimaricola</taxon>
    </lineage>
</organism>
<dbReference type="Proteomes" id="UP000016566">
    <property type="component" value="Unassembled WGS sequence"/>
</dbReference>
<dbReference type="Pfam" id="PF00582">
    <property type="entry name" value="Usp"/>
    <property type="match status" value="2"/>
</dbReference>
<dbReference type="AlphaFoldDB" id="U2Z8G6"/>
<dbReference type="InterPro" id="IPR006015">
    <property type="entry name" value="Universal_stress_UspA"/>
</dbReference>
<keyword evidence="2" id="KW-0547">Nucleotide-binding</keyword>
<dbReference type="InterPro" id="IPR006016">
    <property type="entry name" value="UspA"/>
</dbReference>
<comment type="similarity">
    <text evidence="1">Belongs to the universal stress protein A family.</text>
</comment>